<sequence length="62" mass="6949">MVKISGNQKAAHLVEYKALSSPFLQPPLYHFDAVLLVILIIPYVIPVYQMVVRITSPTAVVR</sequence>
<proteinExistence type="predicted"/>
<dbReference type="AlphaFoldDB" id="A0A5B7HGG9"/>
<dbReference type="Proteomes" id="UP000324222">
    <property type="component" value="Unassembled WGS sequence"/>
</dbReference>
<feature type="transmembrane region" description="Helical" evidence="1">
    <location>
        <begin position="28"/>
        <end position="48"/>
    </location>
</feature>
<dbReference type="EMBL" id="VSRR010030923">
    <property type="protein sequence ID" value="MPC70322.1"/>
    <property type="molecule type" value="Genomic_DNA"/>
</dbReference>
<accession>A0A5B7HGG9</accession>
<evidence type="ECO:0000313" key="2">
    <source>
        <dbReference type="EMBL" id="MPC70322.1"/>
    </source>
</evidence>
<evidence type="ECO:0000256" key="1">
    <source>
        <dbReference type="SAM" id="Phobius"/>
    </source>
</evidence>
<reference evidence="2 3" key="1">
    <citation type="submission" date="2019-05" db="EMBL/GenBank/DDBJ databases">
        <title>Another draft genome of Portunus trituberculatus and its Hox gene families provides insights of decapod evolution.</title>
        <authorList>
            <person name="Jeong J.-H."/>
            <person name="Song I."/>
            <person name="Kim S."/>
            <person name="Choi T."/>
            <person name="Kim D."/>
            <person name="Ryu S."/>
            <person name="Kim W."/>
        </authorList>
    </citation>
    <scope>NUCLEOTIDE SEQUENCE [LARGE SCALE GENOMIC DNA]</scope>
    <source>
        <tissue evidence="2">Muscle</tissue>
    </source>
</reference>
<evidence type="ECO:0000313" key="3">
    <source>
        <dbReference type="Proteomes" id="UP000324222"/>
    </source>
</evidence>
<organism evidence="2 3">
    <name type="scientific">Portunus trituberculatus</name>
    <name type="common">Swimming crab</name>
    <name type="synonym">Neptunus trituberculatus</name>
    <dbReference type="NCBI Taxonomy" id="210409"/>
    <lineage>
        <taxon>Eukaryota</taxon>
        <taxon>Metazoa</taxon>
        <taxon>Ecdysozoa</taxon>
        <taxon>Arthropoda</taxon>
        <taxon>Crustacea</taxon>
        <taxon>Multicrustacea</taxon>
        <taxon>Malacostraca</taxon>
        <taxon>Eumalacostraca</taxon>
        <taxon>Eucarida</taxon>
        <taxon>Decapoda</taxon>
        <taxon>Pleocyemata</taxon>
        <taxon>Brachyura</taxon>
        <taxon>Eubrachyura</taxon>
        <taxon>Portunoidea</taxon>
        <taxon>Portunidae</taxon>
        <taxon>Portuninae</taxon>
        <taxon>Portunus</taxon>
    </lineage>
</organism>
<name>A0A5B7HGG9_PORTR</name>
<protein>
    <submittedName>
        <fullName evidence="2">Uncharacterized protein</fullName>
    </submittedName>
</protein>
<keyword evidence="1" id="KW-1133">Transmembrane helix</keyword>
<comment type="caution">
    <text evidence="2">The sequence shown here is derived from an EMBL/GenBank/DDBJ whole genome shotgun (WGS) entry which is preliminary data.</text>
</comment>
<keyword evidence="3" id="KW-1185">Reference proteome</keyword>
<keyword evidence="1" id="KW-0472">Membrane</keyword>
<keyword evidence="1" id="KW-0812">Transmembrane</keyword>
<gene>
    <name evidence="2" type="ORF">E2C01_064566</name>
</gene>